<dbReference type="EMBL" id="LUCH01000240">
    <property type="protein sequence ID" value="KAF5405694.1"/>
    <property type="molecule type" value="Genomic_DNA"/>
</dbReference>
<feature type="compositionally biased region" description="Polar residues" evidence="1">
    <location>
        <begin position="262"/>
        <end position="284"/>
    </location>
</feature>
<dbReference type="Proteomes" id="UP000748531">
    <property type="component" value="Unassembled WGS sequence"/>
</dbReference>
<proteinExistence type="predicted"/>
<organism evidence="2 3">
    <name type="scientific">Paragonimus heterotremus</name>
    <dbReference type="NCBI Taxonomy" id="100268"/>
    <lineage>
        <taxon>Eukaryota</taxon>
        <taxon>Metazoa</taxon>
        <taxon>Spiralia</taxon>
        <taxon>Lophotrochozoa</taxon>
        <taxon>Platyhelminthes</taxon>
        <taxon>Trematoda</taxon>
        <taxon>Digenea</taxon>
        <taxon>Plagiorchiida</taxon>
        <taxon>Troglotremata</taxon>
        <taxon>Troglotrematidae</taxon>
        <taxon>Paragonimus</taxon>
    </lineage>
</organism>
<protein>
    <submittedName>
        <fullName evidence="2">Uncharacterized protein</fullName>
    </submittedName>
</protein>
<accession>A0A8J4TIQ6</accession>
<reference evidence="2" key="1">
    <citation type="submission" date="2019-05" db="EMBL/GenBank/DDBJ databases">
        <title>Annotation for the trematode Paragonimus heterotremus.</title>
        <authorList>
            <person name="Choi Y.-J."/>
        </authorList>
    </citation>
    <scope>NUCLEOTIDE SEQUENCE</scope>
    <source>
        <strain evidence="2">LC</strain>
    </source>
</reference>
<dbReference type="AlphaFoldDB" id="A0A8J4TIQ6"/>
<feature type="compositionally biased region" description="Polar residues" evidence="1">
    <location>
        <begin position="209"/>
        <end position="226"/>
    </location>
</feature>
<evidence type="ECO:0000313" key="3">
    <source>
        <dbReference type="Proteomes" id="UP000748531"/>
    </source>
</evidence>
<evidence type="ECO:0000256" key="1">
    <source>
        <dbReference type="SAM" id="MobiDB-lite"/>
    </source>
</evidence>
<name>A0A8J4TIQ6_9TREM</name>
<gene>
    <name evidence="2" type="ORF">PHET_00777</name>
</gene>
<evidence type="ECO:0000313" key="2">
    <source>
        <dbReference type="EMBL" id="KAF5405694.1"/>
    </source>
</evidence>
<keyword evidence="3" id="KW-1185">Reference proteome</keyword>
<feature type="compositionally biased region" description="Low complexity" evidence="1">
    <location>
        <begin position="285"/>
        <end position="299"/>
    </location>
</feature>
<comment type="caution">
    <text evidence="2">The sequence shown here is derived from an EMBL/GenBank/DDBJ whole genome shotgun (WGS) entry which is preliminary data.</text>
</comment>
<feature type="region of interest" description="Disordered" evidence="1">
    <location>
        <begin position="185"/>
        <end position="226"/>
    </location>
</feature>
<feature type="region of interest" description="Disordered" evidence="1">
    <location>
        <begin position="259"/>
        <end position="299"/>
    </location>
</feature>
<dbReference type="OrthoDB" id="10562480at2759"/>
<sequence>MESKCPCRVASDVVQITGGWVQSGDSGGCYADDRHSSQNDSENGAVVLCGNELHRIETALGRRPSERLPCDVSDCCNYTVQKTVVCGSCTNNWNRSTNDTPNHQMTMSFLASNLHHPVPQFNQTHLYRDQCDATPPQHSRYVRSVNGRQPVYISEVGERSLEAPFQKPRNMPITMIGFTGSGSLNEDEAIASSPASSSVERTSGGLHHSSVSPTHGPNRLRTYSQHHQNPNIYTTSKTEYNGLQRTFVCETQQAANKVGRKLSNSVNHSSPFNTPGQTARTNVMSSDYASQQSSLSKFS</sequence>